<keyword evidence="3 4" id="KW-0808">Transferase</keyword>
<keyword evidence="6" id="KW-0012">Acyltransferase</keyword>
<accession>A0A336N676</accession>
<dbReference type="PROSITE" id="PS52004">
    <property type="entry name" value="KS3_2"/>
    <property type="match status" value="1"/>
</dbReference>
<gene>
    <name evidence="6" type="primary">fabF_3</name>
    <name evidence="6" type="ORF">NCTC5908_00896</name>
</gene>
<dbReference type="GO" id="GO:0004315">
    <property type="term" value="F:3-oxoacyl-[acyl-carrier-protein] synthase activity"/>
    <property type="evidence" value="ECO:0007669"/>
    <property type="project" value="UniProtKB-EC"/>
</dbReference>
<evidence type="ECO:0000313" key="6">
    <source>
        <dbReference type="EMBL" id="SSY94523.1"/>
    </source>
</evidence>
<dbReference type="SMART" id="SM00825">
    <property type="entry name" value="PKS_KS"/>
    <property type="match status" value="1"/>
</dbReference>
<evidence type="ECO:0000313" key="7">
    <source>
        <dbReference type="Proteomes" id="UP000253728"/>
    </source>
</evidence>
<dbReference type="GO" id="GO:0006633">
    <property type="term" value="P:fatty acid biosynthetic process"/>
    <property type="evidence" value="ECO:0007669"/>
    <property type="project" value="TreeGrafter"/>
</dbReference>
<dbReference type="GO" id="GO:0005829">
    <property type="term" value="C:cytosol"/>
    <property type="evidence" value="ECO:0007669"/>
    <property type="project" value="TreeGrafter"/>
</dbReference>
<evidence type="ECO:0000256" key="3">
    <source>
        <dbReference type="ARBA" id="ARBA00022679"/>
    </source>
</evidence>
<dbReference type="AlphaFoldDB" id="A0A336N676"/>
<organism evidence="6 7">
    <name type="scientific">Aggregatibacter aphrophilus</name>
    <name type="common">Haemophilus aphrophilus</name>
    <dbReference type="NCBI Taxonomy" id="732"/>
    <lineage>
        <taxon>Bacteria</taxon>
        <taxon>Pseudomonadati</taxon>
        <taxon>Pseudomonadota</taxon>
        <taxon>Gammaproteobacteria</taxon>
        <taxon>Pasteurellales</taxon>
        <taxon>Pasteurellaceae</taxon>
        <taxon>Aggregatibacter</taxon>
    </lineage>
</organism>
<comment type="pathway">
    <text evidence="1">Lipid metabolism.</text>
</comment>
<dbReference type="Gene3D" id="3.40.47.10">
    <property type="match status" value="1"/>
</dbReference>
<evidence type="ECO:0000256" key="4">
    <source>
        <dbReference type="RuleBase" id="RU003694"/>
    </source>
</evidence>
<dbReference type="SUPFAM" id="SSF53901">
    <property type="entry name" value="Thiolase-like"/>
    <property type="match status" value="1"/>
</dbReference>
<dbReference type="Proteomes" id="UP000253728">
    <property type="component" value="Unassembled WGS sequence"/>
</dbReference>
<dbReference type="PANTHER" id="PTHR11712">
    <property type="entry name" value="POLYKETIDE SYNTHASE-RELATED"/>
    <property type="match status" value="1"/>
</dbReference>
<proteinExistence type="inferred from homology"/>
<dbReference type="Pfam" id="PF00109">
    <property type="entry name" value="ketoacyl-synt"/>
    <property type="match status" value="1"/>
</dbReference>
<feature type="domain" description="Ketosynthase family 3 (KS3)" evidence="5">
    <location>
        <begin position="1"/>
        <end position="221"/>
    </location>
</feature>
<reference evidence="6 7" key="1">
    <citation type="submission" date="2018-06" db="EMBL/GenBank/DDBJ databases">
        <authorList>
            <consortium name="Pathogen Informatics"/>
            <person name="Doyle S."/>
        </authorList>
    </citation>
    <scope>NUCLEOTIDE SEQUENCE [LARGE SCALE GENOMIC DNA]</scope>
    <source>
        <strain evidence="6 7">NCTC5908</strain>
    </source>
</reference>
<dbReference type="Pfam" id="PF02801">
    <property type="entry name" value="Ketoacyl-synt_C"/>
    <property type="match status" value="1"/>
</dbReference>
<sequence>MMLAGGAEEFCPSEVYVFDSLYAASRNNANPSQTPRPYDKDRDGLVIGEGAGIFVLEELEHALARGAKIIAEIVGYGANSDGAHVTRPQKDTMQRCMELALKDAGLSPNQIGYVDGHGTATEQGDIAETQATEAVFGHVPLSSQKSYLGHTLGACGALESWFAIEMMRDGWFAPTLNLDNIDERCGKLDYICGDGRHIQTQYVMNNNFAFGGVNTSLIFKRWED</sequence>
<dbReference type="InterPro" id="IPR020841">
    <property type="entry name" value="PKS_Beta-ketoAc_synthase_dom"/>
</dbReference>
<evidence type="ECO:0000256" key="2">
    <source>
        <dbReference type="ARBA" id="ARBA00008467"/>
    </source>
</evidence>
<dbReference type="InterPro" id="IPR000794">
    <property type="entry name" value="Beta-ketoacyl_synthase"/>
</dbReference>
<dbReference type="STRING" id="732.ADJ80_01330"/>
<evidence type="ECO:0000259" key="5">
    <source>
        <dbReference type="PROSITE" id="PS52004"/>
    </source>
</evidence>
<dbReference type="EC" id="2.3.1.179" evidence="6"/>
<protein>
    <submittedName>
        <fullName evidence="6">3-oxoacyl-[acyl-carrier-protein] synthase 2</fullName>
        <ecNumber evidence="6">2.3.1.179</ecNumber>
    </submittedName>
</protein>
<dbReference type="InterPro" id="IPR014030">
    <property type="entry name" value="Ketoacyl_synth_N"/>
</dbReference>
<dbReference type="CDD" id="cd00834">
    <property type="entry name" value="KAS_I_II"/>
    <property type="match status" value="1"/>
</dbReference>
<evidence type="ECO:0000256" key="1">
    <source>
        <dbReference type="ARBA" id="ARBA00005189"/>
    </source>
</evidence>
<dbReference type="InterPro" id="IPR016039">
    <property type="entry name" value="Thiolase-like"/>
</dbReference>
<comment type="similarity">
    <text evidence="2 4">Belongs to the thiolase-like superfamily. Beta-ketoacyl-ACP synthases family.</text>
</comment>
<dbReference type="PANTHER" id="PTHR11712:SF325">
    <property type="entry name" value="3-OXOACYL-(ACYL-CARRIER-PROTEIN) SYNTHASE II FABF"/>
    <property type="match status" value="1"/>
</dbReference>
<dbReference type="InterPro" id="IPR014031">
    <property type="entry name" value="Ketoacyl_synth_C"/>
</dbReference>
<name>A0A336N676_AGGAP</name>
<dbReference type="EMBL" id="UFSP01000001">
    <property type="protein sequence ID" value="SSY94523.1"/>
    <property type="molecule type" value="Genomic_DNA"/>
</dbReference>